<dbReference type="InterPro" id="IPR049427">
    <property type="entry name" value="Acyl-ACP_TE_C"/>
</dbReference>
<dbReference type="PANTHER" id="PTHR31727">
    <property type="entry name" value="OLEOYL-ACYL CARRIER PROTEIN THIOESTERASE 1, CHLOROPLASTIC"/>
    <property type="match status" value="1"/>
</dbReference>
<keyword evidence="5" id="KW-0809">Transit peptide</keyword>
<reference evidence="10" key="1">
    <citation type="submission" date="2020-10" db="EMBL/GenBank/DDBJ databases">
        <authorList>
            <person name="Gilroy R."/>
        </authorList>
    </citation>
    <scope>NUCLEOTIDE SEQUENCE</scope>
    <source>
        <strain evidence="10">10532</strain>
    </source>
</reference>
<dbReference type="Gene3D" id="3.10.129.10">
    <property type="entry name" value="Hotdog Thioesterase"/>
    <property type="match status" value="2"/>
</dbReference>
<evidence type="ECO:0000256" key="3">
    <source>
        <dbReference type="ARBA" id="ARBA00022801"/>
    </source>
</evidence>
<evidence type="ECO:0000256" key="2">
    <source>
        <dbReference type="ARBA" id="ARBA00022516"/>
    </source>
</evidence>
<dbReference type="InterPro" id="IPR045023">
    <property type="entry name" value="FATA/B"/>
</dbReference>
<dbReference type="GO" id="GO:0000036">
    <property type="term" value="F:acyl carrier activity"/>
    <property type="evidence" value="ECO:0007669"/>
    <property type="project" value="TreeGrafter"/>
</dbReference>
<feature type="domain" description="Acyl-ACP thioesterase-like C-terminal" evidence="9">
    <location>
        <begin position="166"/>
        <end position="229"/>
    </location>
</feature>
<name>A0A9D9HR04_9SPIR</name>
<gene>
    <name evidence="10" type="ORF">IAA81_09200</name>
</gene>
<keyword evidence="4" id="KW-0276">Fatty acid metabolism</keyword>
<evidence type="ECO:0000256" key="1">
    <source>
        <dbReference type="ARBA" id="ARBA00006500"/>
    </source>
</evidence>
<dbReference type="InterPro" id="IPR029069">
    <property type="entry name" value="HotDog_dom_sf"/>
</dbReference>
<proteinExistence type="inferred from homology"/>
<protein>
    <submittedName>
        <fullName evidence="10">Acyl-[acyl-carrier-protein] thioesterase</fullName>
    </submittedName>
</protein>
<dbReference type="Proteomes" id="UP000823638">
    <property type="component" value="Unassembled WGS sequence"/>
</dbReference>
<dbReference type="Pfam" id="PF01643">
    <property type="entry name" value="Acyl-ACP_TE"/>
    <property type="match status" value="1"/>
</dbReference>
<dbReference type="EMBL" id="JADIMM010000108">
    <property type="protein sequence ID" value="MBO8458382.1"/>
    <property type="molecule type" value="Genomic_DNA"/>
</dbReference>
<sequence>MDFKQWHEDGNNIFNRETKLYFAQCDINEDMNLSELLMLTSDSGVEDYDQRGLTYRVLRDRSMAILVSRIAFKIHKMPKRGDFIRIKTWEDKPEGIQLIRNYQLFDGDGGLLISGKSSWMIVNPETRRIQKPSVLLDLRPEQNPGIPVDAPSCGKIVHPQNLELLEERKIRYSEVDANGHVNNSKYGNFIKDSLPGDLQKREILSFRLNYAHEVGLNDILGIYGGWNTEKGCYTLIGKKGSDVCFESELYFK</sequence>
<comment type="caution">
    <text evidence="10">The sequence shown here is derived from an EMBL/GenBank/DDBJ whole genome shotgun (WGS) entry which is preliminary data.</text>
</comment>
<keyword evidence="3" id="KW-0378">Hydrolase</keyword>
<evidence type="ECO:0000256" key="5">
    <source>
        <dbReference type="ARBA" id="ARBA00022946"/>
    </source>
</evidence>
<dbReference type="PANTHER" id="PTHR31727:SF6">
    <property type="entry name" value="OLEOYL-ACYL CARRIER PROTEIN THIOESTERASE 1, CHLOROPLASTIC"/>
    <property type="match status" value="1"/>
</dbReference>
<evidence type="ECO:0000313" key="11">
    <source>
        <dbReference type="Proteomes" id="UP000823638"/>
    </source>
</evidence>
<dbReference type="SUPFAM" id="SSF54637">
    <property type="entry name" value="Thioesterase/thiol ester dehydrase-isomerase"/>
    <property type="match status" value="2"/>
</dbReference>
<dbReference type="AlphaFoldDB" id="A0A9D9HR04"/>
<evidence type="ECO:0000256" key="7">
    <source>
        <dbReference type="ARBA" id="ARBA00023160"/>
    </source>
</evidence>
<evidence type="ECO:0000256" key="6">
    <source>
        <dbReference type="ARBA" id="ARBA00023098"/>
    </source>
</evidence>
<evidence type="ECO:0000259" key="9">
    <source>
        <dbReference type="Pfam" id="PF20791"/>
    </source>
</evidence>
<evidence type="ECO:0000313" key="10">
    <source>
        <dbReference type="EMBL" id="MBO8458382.1"/>
    </source>
</evidence>
<evidence type="ECO:0000259" key="8">
    <source>
        <dbReference type="Pfam" id="PF01643"/>
    </source>
</evidence>
<organism evidence="10 11">
    <name type="scientific">Candidatus Gallitreponema excrementavium</name>
    <dbReference type="NCBI Taxonomy" id="2840840"/>
    <lineage>
        <taxon>Bacteria</taxon>
        <taxon>Pseudomonadati</taxon>
        <taxon>Spirochaetota</taxon>
        <taxon>Spirochaetia</taxon>
        <taxon>Spirochaetales</taxon>
        <taxon>Candidatus Gallitreponema</taxon>
    </lineage>
</organism>
<dbReference type="InterPro" id="IPR002864">
    <property type="entry name" value="Acyl-ACP_thioesterase_NHD"/>
</dbReference>
<accession>A0A9D9HR04</accession>
<keyword evidence="6" id="KW-0443">Lipid metabolism</keyword>
<feature type="domain" description="Acyl-ACP thioesterase N-terminal hotdog" evidence="8">
    <location>
        <begin position="12"/>
        <end position="131"/>
    </location>
</feature>
<comment type="similarity">
    <text evidence="1">Belongs to the acyl-ACP thioesterase family.</text>
</comment>
<keyword evidence="7" id="KW-0275">Fatty acid biosynthesis</keyword>
<dbReference type="Pfam" id="PF20791">
    <property type="entry name" value="Acyl-ACP_TE_C"/>
    <property type="match status" value="1"/>
</dbReference>
<reference evidence="10" key="2">
    <citation type="journal article" date="2021" name="PeerJ">
        <title>Extensive microbial diversity within the chicken gut microbiome revealed by metagenomics and culture.</title>
        <authorList>
            <person name="Gilroy R."/>
            <person name="Ravi A."/>
            <person name="Getino M."/>
            <person name="Pursley I."/>
            <person name="Horton D.L."/>
            <person name="Alikhan N.F."/>
            <person name="Baker D."/>
            <person name="Gharbi K."/>
            <person name="Hall N."/>
            <person name="Watson M."/>
            <person name="Adriaenssens E.M."/>
            <person name="Foster-Nyarko E."/>
            <person name="Jarju S."/>
            <person name="Secka A."/>
            <person name="Antonio M."/>
            <person name="Oren A."/>
            <person name="Chaudhuri R.R."/>
            <person name="La Ragione R."/>
            <person name="Hildebrand F."/>
            <person name="Pallen M.J."/>
        </authorList>
    </citation>
    <scope>NUCLEOTIDE SEQUENCE</scope>
    <source>
        <strain evidence="10">10532</strain>
    </source>
</reference>
<keyword evidence="2" id="KW-0444">Lipid biosynthesis</keyword>
<dbReference type="GO" id="GO:0016297">
    <property type="term" value="F:fatty acyl-[ACP] hydrolase activity"/>
    <property type="evidence" value="ECO:0007669"/>
    <property type="project" value="InterPro"/>
</dbReference>
<evidence type="ECO:0000256" key="4">
    <source>
        <dbReference type="ARBA" id="ARBA00022832"/>
    </source>
</evidence>